<feature type="binding site" evidence="16">
    <location>
        <position position="224"/>
    </location>
    <ligand>
        <name>substrate</name>
    </ligand>
</feature>
<evidence type="ECO:0000256" key="15">
    <source>
        <dbReference type="PIRSR" id="PIRSR006769-1"/>
    </source>
</evidence>
<feature type="binding site" evidence="17">
    <location>
        <position position="98"/>
    </location>
    <ligand>
        <name>Zn(2+)</name>
        <dbReference type="ChEBI" id="CHEBI:29105"/>
        <note>catalytic</note>
    </ligand>
</feature>
<evidence type="ECO:0000256" key="16">
    <source>
        <dbReference type="PIRSR" id="PIRSR006769-2"/>
    </source>
</evidence>
<evidence type="ECO:0000256" key="7">
    <source>
        <dbReference type="ARBA" id="ARBA00022723"/>
    </source>
</evidence>
<dbReference type="STRING" id="1451189.CFAL_05665"/>
<dbReference type="EC" id="3.5.4.26" evidence="14"/>
<evidence type="ECO:0000256" key="3">
    <source>
        <dbReference type="ARBA" id="ARBA00004910"/>
    </source>
</evidence>
<feature type="binding site" evidence="16">
    <location>
        <position position="220"/>
    </location>
    <ligand>
        <name>NADP(+)</name>
        <dbReference type="ChEBI" id="CHEBI:58349"/>
    </ligand>
</feature>
<dbReference type="GO" id="GO:0008835">
    <property type="term" value="F:diaminohydroxyphosphoribosylaminopyrimidine deaminase activity"/>
    <property type="evidence" value="ECO:0007669"/>
    <property type="project" value="UniProtKB-EC"/>
</dbReference>
<evidence type="ECO:0000256" key="4">
    <source>
        <dbReference type="ARBA" id="ARBA00005259"/>
    </source>
</evidence>
<keyword evidence="6 14" id="KW-0686">Riboflavin biosynthesis</keyword>
<feature type="binding site" evidence="16">
    <location>
        <position position="204"/>
    </location>
    <ligand>
        <name>substrate</name>
    </ligand>
</feature>
<evidence type="ECO:0000256" key="12">
    <source>
        <dbReference type="ARBA" id="ARBA00049861"/>
    </source>
</evidence>
<dbReference type="InterPro" id="IPR016193">
    <property type="entry name" value="Cytidine_deaminase-like"/>
</dbReference>
<comment type="pathway">
    <text evidence="2 14">Cofactor biosynthesis; riboflavin biosynthesis; 5-amino-6-(D-ribitylamino)uracil from GTP: step 2/4.</text>
</comment>
<protein>
    <recommendedName>
        <fullName evidence="14">Riboflavin biosynthesis protein RibD</fullName>
    </recommendedName>
    <domain>
        <recommendedName>
            <fullName evidence="14">Diaminohydroxyphosphoribosylaminopyrimidine deaminase</fullName>
            <shortName evidence="14">DRAP deaminase</shortName>
            <ecNumber evidence="14">3.5.4.26</ecNumber>
        </recommendedName>
        <alternativeName>
            <fullName evidence="14">Riboflavin-specific deaminase</fullName>
        </alternativeName>
    </domain>
    <domain>
        <recommendedName>
            <fullName evidence="14">5-amino-6-(5-phosphoribosylamino)uracil reductase</fullName>
            <ecNumber evidence="14">1.1.1.193</ecNumber>
        </recommendedName>
        <alternativeName>
            <fullName evidence="14">HTP reductase</fullName>
        </alternativeName>
    </domain>
</protein>
<dbReference type="InterPro" id="IPR004794">
    <property type="entry name" value="Eubact_RibD"/>
</dbReference>
<dbReference type="InterPro" id="IPR024072">
    <property type="entry name" value="DHFR-like_dom_sf"/>
</dbReference>
<dbReference type="EC" id="1.1.1.193" evidence="14"/>
<feature type="active site" description="Proton donor" evidence="15">
    <location>
        <position position="66"/>
    </location>
</feature>
<feature type="binding site" evidence="16">
    <location>
        <position position="227"/>
    </location>
    <ligand>
        <name>substrate</name>
    </ligand>
</feature>
<feature type="binding site" evidence="17">
    <location>
        <position position="89"/>
    </location>
    <ligand>
        <name>Zn(2+)</name>
        <dbReference type="ChEBI" id="CHEBI:29105"/>
        <note>catalytic</note>
    </ligand>
</feature>
<feature type="binding site" evidence="16">
    <location>
        <position position="174"/>
    </location>
    <ligand>
        <name>NADP(+)</name>
        <dbReference type="ChEBI" id="CHEBI:58349"/>
    </ligand>
</feature>
<feature type="binding site" evidence="16">
    <location>
        <position position="292"/>
    </location>
    <ligand>
        <name>substrate</name>
    </ligand>
</feature>
<evidence type="ECO:0000256" key="2">
    <source>
        <dbReference type="ARBA" id="ARBA00004882"/>
    </source>
</evidence>
<comment type="catalytic activity">
    <reaction evidence="13 14">
        <text>2,5-diamino-6-hydroxy-4-(5-phosphoribosylamino)-pyrimidine + H2O + H(+) = 5-amino-6-(5-phospho-D-ribosylamino)uracil + NH4(+)</text>
        <dbReference type="Rhea" id="RHEA:21868"/>
        <dbReference type="ChEBI" id="CHEBI:15377"/>
        <dbReference type="ChEBI" id="CHEBI:15378"/>
        <dbReference type="ChEBI" id="CHEBI:28938"/>
        <dbReference type="ChEBI" id="CHEBI:58453"/>
        <dbReference type="ChEBI" id="CHEBI:58614"/>
        <dbReference type="EC" id="3.5.4.26"/>
    </reaction>
</comment>
<dbReference type="UniPathway" id="UPA00275">
    <property type="reaction ID" value="UER00401"/>
</dbReference>
<evidence type="ECO:0000256" key="6">
    <source>
        <dbReference type="ARBA" id="ARBA00022619"/>
    </source>
</evidence>
<keyword evidence="7 14" id="KW-0479">Metal-binding</keyword>
<dbReference type="RefSeq" id="WP_119664480.1">
    <property type="nucleotide sequence ID" value="NZ_QXJK01000003.1"/>
</dbReference>
<name>A0A418Q855_9CORY</name>
<dbReference type="InterPro" id="IPR016192">
    <property type="entry name" value="APOBEC/CMP_deaminase_Zn-bd"/>
</dbReference>
<comment type="pathway">
    <text evidence="3 14">Cofactor biosynthesis; riboflavin biosynthesis; 5-amino-6-(D-ribitylamino)uracil from GTP: step 3/4.</text>
</comment>
<dbReference type="PANTHER" id="PTHR38011">
    <property type="entry name" value="DIHYDROFOLATE REDUCTASE FAMILY PROTEIN (AFU_ORTHOLOGUE AFUA_8G06820)"/>
    <property type="match status" value="1"/>
</dbReference>
<gene>
    <name evidence="19" type="primary">ribD</name>
    <name evidence="19" type="ORF">D3M95_04010</name>
</gene>
<evidence type="ECO:0000256" key="13">
    <source>
        <dbReference type="ARBA" id="ARBA00049886"/>
    </source>
</evidence>
<comment type="catalytic activity">
    <reaction evidence="12 14">
        <text>5-amino-6-(5-phospho-D-ribitylamino)uracil + NADP(+) = 5-amino-6-(5-phospho-D-ribosylamino)uracil + NADPH + H(+)</text>
        <dbReference type="Rhea" id="RHEA:17845"/>
        <dbReference type="ChEBI" id="CHEBI:15378"/>
        <dbReference type="ChEBI" id="CHEBI:57783"/>
        <dbReference type="ChEBI" id="CHEBI:58349"/>
        <dbReference type="ChEBI" id="CHEBI:58421"/>
        <dbReference type="ChEBI" id="CHEBI:58453"/>
        <dbReference type="EC" id="1.1.1.193"/>
    </reaction>
</comment>
<accession>A0A418Q855</accession>
<dbReference type="CDD" id="cd01284">
    <property type="entry name" value="Riboflavin_deaminase-reductase"/>
    <property type="match status" value="1"/>
</dbReference>
<evidence type="ECO:0000313" key="20">
    <source>
        <dbReference type="Proteomes" id="UP000285278"/>
    </source>
</evidence>
<feature type="binding site" evidence="16">
    <location>
        <position position="216"/>
    </location>
    <ligand>
        <name>NADP(+)</name>
        <dbReference type="ChEBI" id="CHEBI:58349"/>
    </ligand>
</feature>
<dbReference type="InterPro" id="IPR002734">
    <property type="entry name" value="RibDG_C"/>
</dbReference>
<evidence type="ECO:0000259" key="18">
    <source>
        <dbReference type="PROSITE" id="PS51747"/>
    </source>
</evidence>
<feature type="domain" description="CMP/dCMP-type deaminase" evidence="18">
    <location>
        <begin position="14"/>
        <end position="136"/>
    </location>
</feature>
<dbReference type="Gene3D" id="3.40.430.10">
    <property type="entry name" value="Dihydrofolate Reductase, subunit A"/>
    <property type="match status" value="1"/>
</dbReference>
<dbReference type="SUPFAM" id="SSF53927">
    <property type="entry name" value="Cytidine deaminase-like"/>
    <property type="match status" value="1"/>
</dbReference>
<dbReference type="SUPFAM" id="SSF53597">
    <property type="entry name" value="Dihydrofolate reductase-like"/>
    <property type="match status" value="1"/>
</dbReference>
<evidence type="ECO:0000256" key="14">
    <source>
        <dbReference type="PIRNR" id="PIRNR006769"/>
    </source>
</evidence>
<evidence type="ECO:0000256" key="17">
    <source>
        <dbReference type="PIRSR" id="PIRSR006769-3"/>
    </source>
</evidence>
<dbReference type="InterPro" id="IPR050765">
    <property type="entry name" value="Riboflavin_Biosynth_HTPR"/>
</dbReference>
<keyword evidence="20" id="KW-1185">Reference proteome</keyword>
<dbReference type="AlphaFoldDB" id="A0A418Q855"/>
<comment type="function">
    <text evidence="1 14">Converts 2,5-diamino-6-(ribosylamino)-4(3h)-pyrimidinone 5'-phosphate into 5-amino-6-(ribosylamino)-2,4(1h,3h)-pyrimidinedione 5'-phosphate.</text>
</comment>
<feature type="binding site" evidence="17">
    <location>
        <position position="64"/>
    </location>
    <ligand>
        <name>Zn(2+)</name>
        <dbReference type="ChEBI" id="CHEBI:29105"/>
        <note>catalytic</note>
    </ligand>
</feature>
<reference evidence="19 20" key="1">
    <citation type="submission" date="2018-09" db="EMBL/GenBank/DDBJ databases">
        <title>Optimization and identification of Corynebacterium falsenii FN1-14 from fish paste.</title>
        <authorList>
            <person name="Daroonpunt R."/>
            <person name="Tanasupawat S."/>
        </authorList>
    </citation>
    <scope>NUCLEOTIDE SEQUENCE [LARGE SCALE GENOMIC DNA]</scope>
    <source>
        <strain evidence="19 20">FN1-14</strain>
    </source>
</reference>
<dbReference type="PROSITE" id="PS51747">
    <property type="entry name" value="CYT_DCMP_DEAMINASES_2"/>
    <property type="match status" value="1"/>
</dbReference>
<keyword evidence="9 14" id="KW-0521">NADP</keyword>
<dbReference type="PANTHER" id="PTHR38011:SF7">
    <property type="entry name" value="2,5-DIAMINO-6-RIBOSYLAMINO-4(3H)-PYRIMIDINONE 5'-PHOSPHATE REDUCTASE"/>
    <property type="match status" value="1"/>
</dbReference>
<keyword evidence="11" id="KW-0511">Multifunctional enzyme</keyword>
<keyword evidence="10 14" id="KW-0560">Oxidoreductase</keyword>
<dbReference type="Pfam" id="PF01872">
    <property type="entry name" value="RibD_C"/>
    <property type="match status" value="1"/>
</dbReference>
<organism evidence="19 20">
    <name type="scientific">Corynebacterium falsenii</name>
    <dbReference type="NCBI Taxonomy" id="108486"/>
    <lineage>
        <taxon>Bacteria</taxon>
        <taxon>Bacillati</taxon>
        <taxon>Actinomycetota</taxon>
        <taxon>Actinomycetes</taxon>
        <taxon>Mycobacteriales</taxon>
        <taxon>Corynebacteriaceae</taxon>
        <taxon>Corynebacterium</taxon>
    </lineage>
</organism>
<keyword evidence="14 19" id="KW-0378">Hydrolase</keyword>
<dbReference type="Proteomes" id="UP000285278">
    <property type="component" value="Unassembled WGS sequence"/>
</dbReference>
<evidence type="ECO:0000256" key="8">
    <source>
        <dbReference type="ARBA" id="ARBA00022833"/>
    </source>
</evidence>
<comment type="cofactor">
    <cofactor evidence="14 17">
        <name>Zn(2+)</name>
        <dbReference type="ChEBI" id="CHEBI:29105"/>
    </cofactor>
    <text evidence="14 17">Binds 1 zinc ion.</text>
</comment>
<dbReference type="Pfam" id="PF00383">
    <property type="entry name" value="dCMP_cyt_deam_1"/>
    <property type="match status" value="1"/>
</dbReference>
<comment type="similarity">
    <text evidence="4 14">In the N-terminal section; belongs to the cytidine and deoxycytidylate deaminase family.</text>
</comment>
<evidence type="ECO:0000256" key="10">
    <source>
        <dbReference type="ARBA" id="ARBA00023002"/>
    </source>
</evidence>
<dbReference type="InterPro" id="IPR002125">
    <property type="entry name" value="CMP_dCMP_dom"/>
</dbReference>
<evidence type="ECO:0000256" key="5">
    <source>
        <dbReference type="ARBA" id="ARBA00007417"/>
    </source>
</evidence>
<sequence>MSLSSLGCNSSTDSADSAFFAEAISQGWEAWGISSPNPAVGAVIVDAHGTIVGRGSTQAPGGKHAEIVALDEAGERARGSRAYVTLEPCNHTGRTGPCAQALIAAGVAEVHYLFADPFPAAAGGAETLRAAGVQVVGPVWPSLADIPAWEPEASVEPWLVSVQEGRPHVTVKMASTLDGRIAAADGTSQWITGDTARRLVHEDRSCRDAIIVGTGTVAADNPRLTARFPDGTTMASERQPLRVVMGNRDLPEDAAIRGTPGQWLHVRSHDPREVLEQIARETAGSAISVLVEGGPSIIAAFLAADLVDSIQFYAAPAVLGNGAAAVVDPTGQLGRTIGDIKRFTPRSITPAGQDVLWTLTRGGA</sequence>
<feature type="binding site" evidence="16">
    <location>
        <begin position="294"/>
        <end position="300"/>
    </location>
    <ligand>
        <name>NADP(+)</name>
        <dbReference type="ChEBI" id="CHEBI:58349"/>
    </ligand>
</feature>
<dbReference type="EMBL" id="QXJK01000003">
    <property type="protein sequence ID" value="RIX35677.1"/>
    <property type="molecule type" value="Genomic_DNA"/>
</dbReference>
<dbReference type="NCBIfam" id="TIGR00326">
    <property type="entry name" value="eubact_ribD"/>
    <property type="match status" value="1"/>
</dbReference>
<dbReference type="OrthoDB" id="9800865at2"/>
<evidence type="ECO:0000256" key="9">
    <source>
        <dbReference type="ARBA" id="ARBA00022857"/>
    </source>
</evidence>
<dbReference type="GO" id="GO:0009231">
    <property type="term" value="P:riboflavin biosynthetic process"/>
    <property type="evidence" value="ECO:0007669"/>
    <property type="project" value="UniProtKB-UniPathway"/>
</dbReference>
<feature type="binding site" evidence="16">
    <location>
        <position position="188"/>
    </location>
    <ligand>
        <name>substrate</name>
    </ligand>
</feature>
<evidence type="ECO:0000313" key="19">
    <source>
        <dbReference type="EMBL" id="RIX35677.1"/>
    </source>
</evidence>
<comment type="similarity">
    <text evidence="5 14">In the C-terminal section; belongs to the HTP reductase family.</text>
</comment>
<evidence type="ECO:0000256" key="11">
    <source>
        <dbReference type="ARBA" id="ARBA00023268"/>
    </source>
</evidence>
<dbReference type="GO" id="GO:0008703">
    <property type="term" value="F:5-amino-6-(5-phosphoribosylamino)uracil reductase activity"/>
    <property type="evidence" value="ECO:0007669"/>
    <property type="project" value="UniProtKB-EC"/>
</dbReference>
<keyword evidence="8 14" id="KW-0862">Zinc</keyword>
<evidence type="ECO:0000256" key="1">
    <source>
        <dbReference type="ARBA" id="ARBA00002151"/>
    </source>
</evidence>
<dbReference type="GO" id="GO:0008270">
    <property type="term" value="F:zinc ion binding"/>
    <property type="evidence" value="ECO:0007669"/>
    <property type="project" value="InterPro"/>
</dbReference>
<proteinExistence type="inferred from homology"/>
<dbReference type="PIRSF" id="PIRSF006769">
    <property type="entry name" value="RibD"/>
    <property type="match status" value="1"/>
</dbReference>
<dbReference type="Gene3D" id="3.40.140.10">
    <property type="entry name" value="Cytidine Deaminase, domain 2"/>
    <property type="match status" value="1"/>
</dbReference>
<dbReference type="PROSITE" id="PS00903">
    <property type="entry name" value="CYT_DCMP_DEAMINASES_1"/>
    <property type="match status" value="1"/>
</dbReference>
<feature type="binding site" evidence="16">
    <location>
        <position position="190"/>
    </location>
    <ligand>
        <name>NADP(+)</name>
        <dbReference type="ChEBI" id="CHEBI:58349"/>
    </ligand>
</feature>
<comment type="caution">
    <text evidence="19">The sequence shown here is derived from an EMBL/GenBank/DDBJ whole genome shotgun (WGS) entry which is preliminary data.</text>
</comment>